<dbReference type="STRING" id="739143.SAMN05216297_101237"/>
<dbReference type="Pfam" id="PF21880">
    <property type="entry name" value="DUF6916"/>
    <property type="match status" value="1"/>
</dbReference>
<dbReference type="AlphaFoldDB" id="A0A1I1K4P1"/>
<proteinExistence type="predicted"/>
<protein>
    <recommendedName>
        <fullName evidence="1">DUF6916 domain-containing protein</fullName>
    </recommendedName>
</protein>
<evidence type="ECO:0000313" key="2">
    <source>
        <dbReference type="EMBL" id="SFC55481.1"/>
    </source>
</evidence>
<evidence type="ECO:0000259" key="1">
    <source>
        <dbReference type="Pfam" id="PF21880"/>
    </source>
</evidence>
<dbReference type="Proteomes" id="UP000199672">
    <property type="component" value="Unassembled WGS sequence"/>
</dbReference>
<name>A0A1I1K4P1_9FLAO</name>
<organism evidence="2 3">
    <name type="scientific">Flavobacterium phragmitis</name>
    <dbReference type="NCBI Taxonomy" id="739143"/>
    <lineage>
        <taxon>Bacteria</taxon>
        <taxon>Pseudomonadati</taxon>
        <taxon>Bacteroidota</taxon>
        <taxon>Flavobacteriia</taxon>
        <taxon>Flavobacteriales</taxon>
        <taxon>Flavobacteriaceae</taxon>
        <taxon>Flavobacterium</taxon>
    </lineage>
</organism>
<reference evidence="3" key="1">
    <citation type="submission" date="2016-10" db="EMBL/GenBank/DDBJ databases">
        <authorList>
            <person name="Varghese N."/>
            <person name="Submissions S."/>
        </authorList>
    </citation>
    <scope>NUCLEOTIDE SEQUENCE [LARGE SCALE GENOMIC DNA]</scope>
    <source>
        <strain evidence="3">CGMCC 1.10370</strain>
    </source>
</reference>
<dbReference type="InterPro" id="IPR054209">
    <property type="entry name" value="DUF6916"/>
</dbReference>
<sequence length="99" mass="11473">MDISLLSVNNFNSLLDKIFIIKISEEIQLDAELISVTEFNSYSPLERNPFSIVFRTQQKNEYYEQGIFTIIHPEEGNLELFLTPLGFDEVGMKYEAVFS</sequence>
<dbReference type="EMBL" id="FOMH01000001">
    <property type="protein sequence ID" value="SFC55481.1"/>
    <property type="molecule type" value="Genomic_DNA"/>
</dbReference>
<keyword evidence="3" id="KW-1185">Reference proteome</keyword>
<accession>A0A1I1K4P1</accession>
<dbReference type="RefSeq" id="WP_091490142.1">
    <property type="nucleotide sequence ID" value="NZ_FOMH01000001.1"/>
</dbReference>
<feature type="domain" description="DUF6916" evidence="1">
    <location>
        <begin position="6"/>
        <end position="98"/>
    </location>
</feature>
<dbReference type="OrthoDB" id="3034787at2"/>
<evidence type="ECO:0000313" key="3">
    <source>
        <dbReference type="Proteomes" id="UP000199672"/>
    </source>
</evidence>
<gene>
    <name evidence="2" type="ORF">SAMN05216297_101237</name>
</gene>